<evidence type="ECO:0000256" key="2">
    <source>
        <dbReference type="ARBA" id="ARBA00004167"/>
    </source>
</evidence>
<dbReference type="SUPFAM" id="SSF47616">
    <property type="entry name" value="GST C-terminal domain-like"/>
    <property type="match status" value="1"/>
</dbReference>
<proteinExistence type="inferred from homology"/>
<keyword evidence="6" id="KW-0813">Transport</keyword>
<evidence type="ECO:0000256" key="6">
    <source>
        <dbReference type="ARBA" id="ARBA00022448"/>
    </source>
</evidence>
<evidence type="ECO:0000313" key="16">
    <source>
        <dbReference type="Proteomes" id="UP000551758"/>
    </source>
</evidence>
<dbReference type="Gene3D" id="1.20.1050.10">
    <property type="match status" value="1"/>
</dbReference>
<evidence type="ECO:0000256" key="5">
    <source>
        <dbReference type="ARBA" id="ARBA00007655"/>
    </source>
</evidence>
<name>A0A7J7EHI3_DICBM</name>
<evidence type="ECO:0000256" key="3">
    <source>
        <dbReference type="ARBA" id="ARBA00004308"/>
    </source>
</evidence>
<keyword evidence="16" id="KW-1185">Reference proteome</keyword>
<comment type="subcellular location">
    <subcellularLocation>
        <location evidence="4">Cytoplasm</location>
    </subcellularLocation>
    <subcellularLocation>
        <location evidence="3">Endomembrane system</location>
    </subcellularLocation>
    <subcellularLocation>
        <location evidence="2">Membrane</location>
        <topology evidence="2">Single-pass membrane protein</topology>
    </subcellularLocation>
    <subcellularLocation>
        <location evidence="1">Nucleus</location>
    </subcellularLocation>
</comment>
<keyword evidence="8" id="KW-0597">Phosphoprotein</keyword>
<evidence type="ECO:0000256" key="11">
    <source>
        <dbReference type="ARBA" id="ARBA00023002"/>
    </source>
</evidence>
<dbReference type="PRINTS" id="PR01263">
    <property type="entry name" value="INTCLCHANNEL"/>
</dbReference>
<evidence type="ECO:0000256" key="7">
    <source>
        <dbReference type="ARBA" id="ARBA00022490"/>
    </source>
</evidence>
<dbReference type="AlphaFoldDB" id="A0A7J7EHI3"/>
<dbReference type="GO" id="GO:0005737">
    <property type="term" value="C:cytoplasm"/>
    <property type="evidence" value="ECO:0007669"/>
    <property type="project" value="UniProtKB-SubCell"/>
</dbReference>
<dbReference type="PANTHER" id="PTHR45476">
    <property type="entry name" value="CHLORIDE INTRACELLULAR CHANNEL PROTEIN 6-RELATED"/>
    <property type="match status" value="1"/>
</dbReference>
<keyword evidence="11" id="KW-0560">Oxidoreductase</keyword>
<evidence type="ECO:0000256" key="8">
    <source>
        <dbReference type="ARBA" id="ARBA00022553"/>
    </source>
</evidence>
<evidence type="ECO:0000259" key="14">
    <source>
        <dbReference type="Pfam" id="PF22441"/>
    </source>
</evidence>
<evidence type="ECO:0000256" key="12">
    <source>
        <dbReference type="ARBA" id="ARBA00023136"/>
    </source>
</evidence>
<dbReference type="GO" id="GO:0016491">
    <property type="term" value="F:oxidoreductase activity"/>
    <property type="evidence" value="ECO:0007669"/>
    <property type="project" value="UniProtKB-KW"/>
</dbReference>
<dbReference type="GO" id="GO:0016020">
    <property type="term" value="C:membrane"/>
    <property type="evidence" value="ECO:0007669"/>
    <property type="project" value="UniProtKB-SubCell"/>
</dbReference>
<dbReference type="InterPro" id="IPR002946">
    <property type="entry name" value="CLIC"/>
</dbReference>
<keyword evidence="13" id="KW-0539">Nucleus</keyword>
<dbReference type="Gene3D" id="3.40.30.10">
    <property type="entry name" value="Glutaredoxin"/>
    <property type="match status" value="1"/>
</dbReference>
<keyword evidence="9" id="KW-0812">Transmembrane</keyword>
<evidence type="ECO:0000256" key="10">
    <source>
        <dbReference type="ARBA" id="ARBA00022989"/>
    </source>
</evidence>
<dbReference type="Proteomes" id="UP000551758">
    <property type="component" value="Unassembled WGS sequence"/>
</dbReference>
<evidence type="ECO:0000256" key="9">
    <source>
        <dbReference type="ARBA" id="ARBA00022692"/>
    </source>
</evidence>
<evidence type="ECO:0000256" key="13">
    <source>
        <dbReference type="ARBA" id="ARBA00023242"/>
    </source>
</evidence>
<keyword evidence="7" id="KW-0963">Cytoplasm</keyword>
<evidence type="ECO:0000256" key="1">
    <source>
        <dbReference type="ARBA" id="ARBA00004123"/>
    </source>
</evidence>
<feature type="domain" description="CLIC N-terminal" evidence="14">
    <location>
        <begin position="23"/>
        <end position="78"/>
    </location>
</feature>
<evidence type="ECO:0000313" key="15">
    <source>
        <dbReference type="EMBL" id="KAF5915127.1"/>
    </source>
</evidence>
<dbReference type="EMBL" id="JACDTQ010002883">
    <property type="protein sequence ID" value="KAF5915127.1"/>
    <property type="molecule type" value="Genomic_DNA"/>
</dbReference>
<comment type="similarity">
    <text evidence="5">Belongs to the chloride channel CLIC family.</text>
</comment>
<gene>
    <name evidence="15" type="ORF">HPG69_011589</name>
</gene>
<protein>
    <recommendedName>
        <fullName evidence="14">CLIC N-terminal domain-containing protein</fullName>
    </recommendedName>
</protein>
<keyword evidence="12" id="KW-0472">Membrane</keyword>
<dbReference type="InterPro" id="IPR053823">
    <property type="entry name" value="CLIC_N"/>
</dbReference>
<accession>A0A7J7EHI3</accession>
<dbReference type="PANTHER" id="PTHR45476:SF5">
    <property type="entry name" value="CHLORIDE INTRACELLULAR CHANNEL 4-RELATED"/>
    <property type="match status" value="1"/>
</dbReference>
<dbReference type="GO" id="GO:0005634">
    <property type="term" value="C:nucleus"/>
    <property type="evidence" value="ECO:0007669"/>
    <property type="project" value="UniProtKB-SubCell"/>
</dbReference>
<evidence type="ECO:0000256" key="4">
    <source>
        <dbReference type="ARBA" id="ARBA00004496"/>
    </source>
</evidence>
<comment type="caution">
    <text evidence="15">The sequence shown here is derived from an EMBL/GenBank/DDBJ whole genome shotgun (WGS) entry which is preliminary data.</text>
</comment>
<sequence length="209" mass="23353">MLLNGLKEEDREPIIKLFVKAGSDGVVFSVTTIDLKKEASRPDERGSRDPPAIYKFQQQSQKRCDKIKEFLEEVLCPPEYLKPSPKHPESNAAGLDIFAKFSACVKNSRPEANEAWGLLKTLQNLDECLNSPHSDKVGENSMEDIKFSACKFQDGNETTLAVCNLLPRLHIVIVVTKNSKPGIIYAATKEYKLDCSKNLNHKGPCYPSI</sequence>
<dbReference type="Pfam" id="PF22441">
    <property type="entry name" value="CLIC-like_N"/>
    <property type="match status" value="1"/>
</dbReference>
<keyword evidence="10" id="KW-1133">Transmembrane helix</keyword>
<organism evidence="15 16">
    <name type="scientific">Diceros bicornis minor</name>
    <name type="common">South-central black rhinoceros</name>
    <dbReference type="NCBI Taxonomy" id="77932"/>
    <lineage>
        <taxon>Eukaryota</taxon>
        <taxon>Metazoa</taxon>
        <taxon>Chordata</taxon>
        <taxon>Craniata</taxon>
        <taxon>Vertebrata</taxon>
        <taxon>Euteleostomi</taxon>
        <taxon>Mammalia</taxon>
        <taxon>Eutheria</taxon>
        <taxon>Laurasiatheria</taxon>
        <taxon>Perissodactyla</taxon>
        <taxon>Rhinocerotidae</taxon>
        <taxon>Diceros</taxon>
    </lineage>
</organism>
<reference evidence="15 16" key="1">
    <citation type="journal article" date="2020" name="Mol. Biol. Evol.">
        <title>Interspecific Gene Flow and the Evolution of Specialization in Black and White Rhinoceros.</title>
        <authorList>
            <person name="Moodley Y."/>
            <person name="Westbury M.V."/>
            <person name="Russo I.M."/>
            <person name="Gopalakrishnan S."/>
            <person name="Rakotoarivelo A."/>
            <person name="Olsen R.A."/>
            <person name="Prost S."/>
            <person name="Tunstall T."/>
            <person name="Ryder O.A."/>
            <person name="Dalen L."/>
            <person name="Bruford M.W."/>
        </authorList>
    </citation>
    <scope>NUCLEOTIDE SEQUENCE [LARGE SCALE GENOMIC DNA]</scope>
    <source>
        <strain evidence="15">SBR-YM</strain>
        <tissue evidence="15">Skin</tissue>
    </source>
</reference>
<dbReference type="InterPro" id="IPR036282">
    <property type="entry name" value="Glutathione-S-Trfase_C_sf"/>
</dbReference>